<gene>
    <name evidence="2" type="ORF">CDAR_118771</name>
</gene>
<comment type="caution">
    <text evidence="2">The sequence shown here is derived from an EMBL/GenBank/DDBJ whole genome shotgun (WGS) entry which is preliminary data.</text>
</comment>
<reference evidence="2 3" key="1">
    <citation type="submission" date="2021-06" db="EMBL/GenBank/DDBJ databases">
        <title>Caerostris darwini draft genome.</title>
        <authorList>
            <person name="Kono N."/>
            <person name="Arakawa K."/>
        </authorList>
    </citation>
    <scope>NUCLEOTIDE SEQUENCE [LARGE SCALE GENOMIC DNA]</scope>
</reference>
<accession>A0AAV4TSP2</accession>
<proteinExistence type="predicted"/>
<name>A0AAV4TSP2_9ARAC</name>
<keyword evidence="1" id="KW-1133">Transmembrane helix</keyword>
<evidence type="ECO:0000256" key="1">
    <source>
        <dbReference type="SAM" id="Phobius"/>
    </source>
</evidence>
<sequence>MKPCLDWTPVGKFRGNVSNNAKRSQIGSWFLLYTSAATLLIPPLLWAILAKNLKLNPAAFVALDLLSDCAWTFWTPPLITCCGFSTTSPYYEGFWFEIQFHALWRSCLHVERFRNLDLISTKMIFVVQ</sequence>
<dbReference type="AlphaFoldDB" id="A0AAV4TSP2"/>
<keyword evidence="1" id="KW-0472">Membrane</keyword>
<organism evidence="2 3">
    <name type="scientific">Caerostris darwini</name>
    <dbReference type="NCBI Taxonomy" id="1538125"/>
    <lineage>
        <taxon>Eukaryota</taxon>
        <taxon>Metazoa</taxon>
        <taxon>Ecdysozoa</taxon>
        <taxon>Arthropoda</taxon>
        <taxon>Chelicerata</taxon>
        <taxon>Arachnida</taxon>
        <taxon>Araneae</taxon>
        <taxon>Araneomorphae</taxon>
        <taxon>Entelegynae</taxon>
        <taxon>Araneoidea</taxon>
        <taxon>Araneidae</taxon>
        <taxon>Caerostris</taxon>
    </lineage>
</organism>
<evidence type="ECO:0000313" key="3">
    <source>
        <dbReference type="Proteomes" id="UP001054837"/>
    </source>
</evidence>
<dbReference type="EMBL" id="BPLQ01010127">
    <property type="protein sequence ID" value="GIY48531.1"/>
    <property type="molecule type" value="Genomic_DNA"/>
</dbReference>
<feature type="transmembrane region" description="Helical" evidence="1">
    <location>
        <begin position="26"/>
        <end position="49"/>
    </location>
</feature>
<keyword evidence="3" id="KW-1185">Reference proteome</keyword>
<evidence type="ECO:0000313" key="2">
    <source>
        <dbReference type="EMBL" id="GIY48531.1"/>
    </source>
</evidence>
<dbReference type="Proteomes" id="UP001054837">
    <property type="component" value="Unassembled WGS sequence"/>
</dbReference>
<protein>
    <submittedName>
        <fullName evidence="2">Uncharacterized protein</fullName>
    </submittedName>
</protein>
<keyword evidence="1" id="KW-0812">Transmembrane</keyword>